<evidence type="ECO:0000256" key="1">
    <source>
        <dbReference type="SAM" id="SignalP"/>
    </source>
</evidence>
<feature type="signal peptide" evidence="1">
    <location>
        <begin position="1"/>
        <end position="23"/>
    </location>
</feature>
<proteinExistence type="predicted"/>
<evidence type="ECO:0000313" key="2">
    <source>
        <dbReference type="EMBL" id="KAA1174628.1"/>
    </source>
</evidence>
<protein>
    <submittedName>
        <fullName evidence="2">Uncharacterized protein</fullName>
    </submittedName>
</protein>
<sequence length="269" mass="30273">MNVMKALATTAAVLAALVSPAKAACDDIPKKLRSDGGWLFRINGTWRPVIGELNDFVQNLKSRNVYFTYVVNDDSLNKPRRGLLVIKTGISLKQTDAAGDTSHVKLLRYPISKVANCDGNYRYFDTSVSGISYDRYHDYGYRTDEDATINRFHIRYATRTGCLNSNDAQPDAYFSGHRASNISQFSFDPKVVRSGQHSQFLALFGITPAYAAQAISDRQVEIKRYVADDSGSACVRFSIKIQPGRFVRINDLDRRSPFRADEQSWTWSE</sequence>
<organism evidence="2 3">
    <name type="scientific">Rhizobium tropici</name>
    <dbReference type="NCBI Taxonomy" id="398"/>
    <lineage>
        <taxon>Bacteria</taxon>
        <taxon>Pseudomonadati</taxon>
        <taxon>Pseudomonadota</taxon>
        <taxon>Alphaproteobacteria</taxon>
        <taxon>Hyphomicrobiales</taxon>
        <taxon>Rhizobiaceae</taxon>
        <taxon>Rhizobium/Agrobacterium group</taxon>
        <taxon>Rhizobium</taxon>
    </lineage>
</organism>
<dbReference type="AlphaFoldDB" id="A0A5B0VJN6"/>
<accession>A0A5B0VJN6</accession>
<feature type="chain" id="PRO_5023112994" evidence="1">
    <location>
        <begin position="24"/>
        <end position="269"/>
    </location>
</feature>
<dbReference type="RefSeq" id="WP_149638134.1">
    <property type="nucleotide sequence ID" value="NZ_VNIP01000022.1"/>
</dbReference>
<evidence type="ECO:0000313" key="3">
    <source>
        <dbReference type="Proteomes" id="UP000323608"/>
    </source>
</evidence>
<name>A0A5B0VJN6_RHITR</name>
<reference evidence="2 3" key="1">
    <citation type="submission" date="2019-07" db="EMBL/GenBank/DDBJ databases">
        <title>The Draft Genome Sequence of Rhizobium tropici SARCC-755 Associated with Superior Nodulation on Pigeonpea (Cajanus cajan (L.) Millsp.).</title>
        <authorList>
            <person name="Bopape F.L."/>
            <person name="Hassen A.I."/>
            <person name="Swanevelder Z.H."/>
            <person name="Gwata E.T."/>
        </authorList>
    </citation>
    <scope>NUCLEOTIDE SEQUENCE [LARGE SCALE GENOMIC DNA]</scope>
    <source>
        <strain evidence="2 3">SARCC-755</strain>
    </source>
</reference>
<gene>
    <name evidence="2" type="ORF">FP026_29715</name>
</gene>
<dbReference type="Proteomes" id="UP000323608">
    <property type="component" value="Unassembled WGS sequence"/>
</dbReference>
<dbReference type="EMBL" id="VNIP01000022">
    <property type="protein sequence ID" value="KAA1174628.1"/>
    <property type="molecule type" value="Genomic_DNA"/>
</dbReference>
<comment type="caution">
    <text evidence="2">The sequence shown here is derived from an EMBL/GenBank/DDBJ whole genome shotgun (WGS) entry which is preliminary data.</text>
</comment>
<keyword evidence="1" id="KW-0732">Signal</keyword>
<dbReference type="OrthoDB" id="8443507at2"/>